<protein>
    <submittedName>
        <fullName evidence="1">Uncharacterized protein</fullName>
    </submittedName>
</protein>
<evidence type="ECO:0000313" key="1">
    <source>
        <dbReference type="EMBL" id="SVE37034.1"/>
    </source>
</evidence>
<sequence length="77" mass="9082">YMLFHQMTRVTKDRGALIHDDRLDALQMAVQYWVDFMAADAEMEIRTRKDELLDIELDKFVAGIMGTEHQQIVPTWI</sequence>
<dbReference type="AlphaFoldDB" id="A0A383CY83"/>
<feature type="non-terminal residue" evidence="1">
    <location>
        <position position="1"/>
    </location>
</feature>
<proteinExistence type="predicted"/>
<organism evidence="1">
    <name type="scientific">marine metagenome</name>
    <dbReference type="NCBI Taxonomy" id="408172"/>
    <lineage>
        <taxon>unclassified sequences</taxon>
        <taxon>metagenomes</taxon>
        <taxon>ecological metagenomes</taxon>
    </lineage>
</organism>
<dbReference type="EMBL" id="UINC01212623">
    <property type="protein sequence ID" value="SVE37034.1"/>
    <property type="molecule type" value="Genomic_DNA"/>
</dbReference>
<gene>
    <name evidence="1" type="ORF">METZ01_LOCUS489888</name>
</gene>
<accession>A0A383CY83</accession>
<name>A0A383CY83_9ZZZZ</name>
<reference evidence="1" key="1">
    <citation type="submission" date="2018-05" db="EMBL/GenBank/DDBJ databases">
        <authorList>
            <person name="Lanie J.A."/>
            <person name="Ng W.-L."/>
            <person name="Kazmierczak K.M."/>
            <person name="Andrzejewski T.M."/>
            <person name="Davidsen T.M."/>
            <person name="Wayne K.J."/>
            <person name="Tettelin H."/>
            <person name="Glass J.I."/>
            <person name="Rusch D."/>
            <person name="Podicherti R."/>
            <person name="Tsui H.-C.T."/>
            <person name="Winkler M.E."/>
        </authorList>
    </citation>
    <scope>NUCLEOTIDE SEQUENCE</scope>
</reference>